<dbReference type="Proteomes" id="UP001197609">
    <property type="component" value="Unassembled WGS sequence"/>
</dbReference>
<dbReference type="GO" id="GO:0008235">
    <property type="term" value="F:metalloexopeptidase activity"/>
    <property type="evidence" value="ECO:0007669"/>
    <property type="project" value="InterPro"/>
</dbReference>
<dbReference type="PANTHER" id="PTHR12147">
    <property type="entry name" value="METALLOPEPTIDASE M28 FAMILY MEMBER"/>
    <property type="match status" value="1"/>
</dbReference>
<name>A0AAJ1AIU2_9BACT</name>
<dbReference type="InterPro" id="IPR045175">
    <property type="entry name" value="M28_fam"/>
</dbReference>
<dbReference type="Pfam" id="PF04389">
    <property type="entry name" value="Peptidase_M28"/>
    <property type="match status" value="1"/>
</dbReference>
<protein>
    <submittedName>
        <fullName evidence="3">M20/M25/M40 family metallo-hydrolase</fullName>
    </submittedName>
</protein>
<evidence type="ECO:0000256" key="1">
    <source>
        <dbReference type="ARBA" id="ARBA00022801"/>
    </source>
</evidence>
<gene>
    <name evidence="3" type="ORF">K8G79_08820</name>
</gene>
<dbReference type="AlphaFoldDB" id="A0AAJ1AIU2"/>
<accession>A0AAJ1AIU2</accession>
<dbReference type="PANTHER" id="PTHR12147:SF26">
    <property type="entry name" value="PEPTIDASE M28 DOMAIN-CONTAINING PROTEIN"/>
    <property type="match status" value="1"/>
</dbReference>
<dbReference type="InterPro" id="IPR001261">
    <property type="entry name" value="ArgE/DapE_CS"/>
</dbReference>
<proteinExistence type="predicted"/>
<feature type="domain" description="Peptidase M28" evidence="2">
    <location>
        <begin position="89"/>
        <end position="300"/>
    </location>
</feature>
<evidence type="ECO:0000313" key="4">
    <source>
        <dbReference type="Proteomes" id="UP001197609"/>
    </source>
</evidence>
<dbReference type="InterPro" id="IPR007484">
    <property type="entry name" value="Peptidase_M28"/>
</dbReference>
<sequence>MALTASFEGIALQDLTQVRRIDPMLRQIVEAVSEGRVRAHLEALIRPRDPYAGYTSMEAAADFIAETLRRCSLHLVEERFRCEGRWYRNVIASQPGSCRDGQVLIVAHYDTVPNSPGADDNASGVAGLLEVAGVLARYRFKHDLVFIAFALEEYGNPGSLYYVERAKACDAAIRGVFDLEMIGYLGQTQAVPPGIQAPAVGDFIGVVGNRRSEELVSLFKETAAMVVPSLPVQALVVEGNGENLPLVRQSDHTPFWEAGYPAVMITDTAFLRNPHYHLPSDTLDTLNLPFLRQVTAATAASAALLAGFA</sequence>
<dbReference type="PROSITE" id="PS00758">
    <property type="entry name" value="ARGE_DAPE_CPG2_1"/>
    <property type="match status" value="1"/>
</dbReference>
<evidence type="ECO:0000313" key="3">
    <source>
        <dbReference type="EMBL" id="MBZ0160222.1"/>
    </source>
</evidence>
<dbReference type="EMBL" id="JAIOIU010000104">
    <property type="protein sequence ID" value="MBZ0160222.1"/>
    <property type="molecule type" value="Genomic_DNA"/>
</dbReference>
<dbReference type="Gene3D" id="3.40.630.10">
    <property type="entry name" value="Zn peptidases"/>
    <property type="match status" value="1"/>
</dbReference>
<keyword evidence="1" id="KW-0378">Hydrolase</keyword>
<organism evidence="3 4">
    <name type="scientific">Candidatus Methylomirabilis tolerans</name>
    <dbReference type="NCBI Taxonomy" id="3123416"/>
    <lineage>
        <taxon>Bacteria</taxon>
        <taxon>Candidatus Methylomirabilota</taxon>
        <taxon>Candidatus Methylomirabilia</taxon>
        <taxon>Candidatus Methylomirabilales</taxon>
        <taxon>Candidatus Methylomirabilaceae</taxon>
        <taxon>Candidatus Methylomirabilis</taxon>
    </lineage>
</organism>
<evidence type="ECO:0000259" key="2">
    <source>
        <dbReference type="Pfam" id="PF04389"/>
    </source>
</evidence>
<dbReference type="SUPFAM" id="SSF53187">
    <property type="entry name" value="Zn-dependent exopeptidases"/>
    <property type="match status" value="1"/>
</dbReference>
<dbReference type="GO" id="GO:0006508">
    <property type="term" value="P:proteolysis"/>
    <property type="evidence" value="ECO:0007669"/>
    <property type="project" value="InterPro"/>
</dbReference>
<comment type="caution">
    <text evidence="3">The sequence shown here is derived from an EMBL/GenBank/DDBJ whole genome shotgun (WGS) entry which is preliminary data.</text>
</comment>
<reference evidence="3 4" key="1">
    <citation type="journal article" date="2021" name="bioRxiv">
        <title>Unraveling nitrogen, sulfur and carbon metabolic pathways and microbial community transcriptional responses to substrate deprivation and toxicity stresses in a bioreactor mimicking anoxic brackish coastal sediment conditions.</title>
        <authorList>
            <person name="Martins P.D."/>
            <person name="Echeveste M.J."/>
            <person name="Arshad A."/>
            <person name="Kurth J."/>
            <person name="Ouboter H."/>
            <person name="Jetten M.S.M."/>
            <person name="Welte C.U."/>
        </authorList>
    </citation>
    <scope>NUCLEOTIDE SEQUENCE [LARGE SCALE GENOMIC DNA]</scope>
    <source>
        <strain evidence="3">MAG_38</strain>
    </source>
</reference>